<dbReference type="EMBL" id="JAANNT010000001">
    <property type="protein sequence ID" value="NUV27156.1"/>
    <property type="molecule type" value="Genomic_DNA"/>
</dbReference>
<gene>
    <name evidence="2" type="ORF">G6W59_02140</name>
</gene>
<evidence type="ECO:0000256" key="1">
    <source>
        <dbReference type="SAM" id="MobiDB-lite"/>
    </source>
</evidence>
<evidence type="ECO:0000313" key="3">
    <source>
        <dbReference type="Proteomes" id="UP000540128"/>
    </source>
</evidence>
<comment type="caution">
    <text evidence="2">The sequence shown here is derived from an EMBL/GenBank/DDBJ whole genome shotgun (WGS) entry which is preliminary data.</text>
</comment>
<proteinExistence type="predicted"/>
<protein>
    <submittedName>
        <fullName evidence="2">Uncharacterized protein</fullName>
    </submittedName>
</protein>
<reference evidence="2 3" key="1">
    <citation type="submission" date="2020-03" db="EMBL/GenBank/DDBJ databases">
        <title>Complete genome sequence of sixteen Streptomyces strains facilitates identification of candidate genes involved in plant growth-promotion in grain legumes and cereals.</title>
        <authorList>
            <person name="Gopalakrishnan S."/>
            <person name="Thakur V."/>
            <person name="Saxena R."/>
            <person name="Vadlamudi S."/>
            <person name="Purohit S."/>
            <person name="Kumar V."/>
            <person name="Rathore A."/>
            <person name="Chitikineni A."/>
            <person name="Varshney R.K."/>
        </authorList>
    </citation>
    <scope>NUCLEOTIDE SEQUENCE [LARGE SCALE GENOMIC DNA]</scope>
    <source>
        <strain evidence="2 3">KAI-180</strain>
    </source>
</reference>
<organism evidence="2 3">
    <name type="scientific">Streptomyces odorifer</name>
    <dbReference type="NCBI Taxonomy" id="53450"/>
    <lineage>
        <taxon>Bacteria</taxon>
        <taxon>Bacillati</taxon>
        <taxon>Actinomycetota</taxon>
        <taxon>Actinomycetes</taxon>
        <taxon>Kitasatosporales</taxon>
        <taxon>Streptomycetaceae</taxon>
        <taxon>Streptomyces</taxon>
        <taxon>Streptomyces albidoflavus group</taxon>
    </lineage>
</organism>
<evidence type="ECO:0000313" key="2">
    <source>
        <dbReference type="EMBL" id="NUV27156.1"/>
    </source>
</evidence>
<keyword evidence="3" id="KW-1185">Reference proteome</keyword>
<feature type="region of interest" description="Disordered" evidence="1">
    <location>
        <begin position="71"/>
        <end position="91"/>
    </location>
</feature>
<dbReference type="Proteomes" id="UP000540128">
    <property type="component" value="Unassembled WGS sequence"/>
</dbReference>
<accession>A0A7Y6C522</accession>
<name>A0A7Y6C522_9ACTN</name>
<sequence length="91" mass="8596">MAPAGGLVSGAPIGERRRAGVGLWGEGRSGAGAETGVSAGAGEAGVGVGAGIGAADGVRVLLATGAEVTGLEETGAPRPERARWTGGADDE</sequence>
<dbReference type="AlphaFoldDB" id="A0A7Y6C522"/>